<gene>
    <name evidence="2" type="ORF">H1R20_g2761</name>
</gene>
<name>A0A9W8MLF3_9AGAR</name>
<organism evidence="2 3">
    <name type="scientific">Candolleomyces eurysporus</name>
    <dbReference type="NCBI Taxonomy" id="2828524"/>
    <lineage>
        <taxon>Eukaryota</taxon>
        <taxon>Fungi</taxon>
        <taxon>Dikarya</taxon>
        <taxon>Basidiomycota</taxon>
        <taxon>Agaricomycotina</taxon>
        <taxon>Agaricomycetes</taxon>
        <taxon>Agaricomycetidae</taxon>
        <taxon>Agaricales</taxon>
        <taxon>Agaricineae</taxon>
        <taxon>Psathyrellaceae</taxon>
        <taxon>Candolleomyces</taxon>
    </lineage>
</organism>
<dbReference type="InterPro" id="IPR043154">
    <property type="entry name" value="Sec-1-like_dom1"/>
</dbReference>
<evidence type="ECO:0000256" key="1">
    <source>
        <dbReference type="ARBA" id="ARBA00009884"/>
    </source>
</evidence>
<evidence type="ECO:0008006" key="4">
    <source>
        <dbReference type="Google" id="ProtNLM"/>
    </source>
</evidence>
<dbReference type="InterPro" id="IPR036045">
    <property type="entry name" value="Sec1-like_sf"/>
</dbReference>
<dbReference type="InterPro" id="IPR043155">
    <property type="entry name" value="VPS33_dom3b"/>
</dbReference>
<keyword evidence="3" id="KW-1185">Reference proteome</keyword>
<evidence type="ECO:0000313" key="2">
    <source>
        <dbReference type="EMBL" id="KAJ2934312.1"/>
    </source>
</evidence>
<comment type="similarity">
    <text evidence="1">Belongs to the STXBP/unc-18/SEC1 family.</text>
</comment>
<protein>
    <recommendedName>
        <fullName evidence="4">Sec1-like protein</fullName>
    </recommendedName>
</protein>
<dbReference type="EMBL" id="JANBPK010000720">
    <property type="protein sequence ID" value="KAJ2934312.1"/>
    <property type="molecule type" value="Genomic_DNA"/>
</dbReference>
<dbReference type="OrthoDB" id="10262287at2759"/>
<dbReference type="GO" id="GO:0016192">
    <property type="term" value="P:vesicle-mediated transport"/>
    <property type="evidence" value="ECO:0007669"/>
    <property type="project" value="InterPro"/>
</dbReference>
<dbReference type="Gene3D" id="1.25.40.850">
    <property type="match status" value="1"/>
</dbReference>
<proteinExistence type="inferred from homology"/>
<dbReference type="InterPro" id="IPR027482">
    <property type="entry name" value="Sec1-like_dom2"/>
</dbReference>
<feature type="non-terminal residue" evidence="2">
    <location>
        <position position="664"/>
    </location>
</feature>
<reference evidence="2" key="1">
    <citation type="submission" date="2022-06" db="EMBL/GenBank/DDBJ databases">
        <title>Genome Sequence of Candolleomyces eurysporus.</title>
        <authorList>
            <person name="Buettner E."/>
        </authorList>
    </citation>
    <scope>NUCLEOTIDE SEQUENCE</scope>
    <source>
        <strain evidence="2">VTCC 930004</strain>
    </source>
</reference>
<dbReference type="Proteomes" id="UP001140091">
    <property type="component" value="Unassembled WGS sequence"/>
</dbReference>
<accession>A0A9W8MLF3</accession>
<dbReference type="PANTHER" id="PTHR11679">
    <property type="entry name" value="VESICLE PROTEIN SORTING-ASSOCIATED"/>
    <property type="match status" value="1"/>
</dbReference>
<dbReference type="Gene3D" id="3.40.50.2060">
    <property type="match status" value="1"/>
</dbReference>
<dbReference type="InterPro" id="IPR001619">
    <property type="entry name" value="Sec1-like"/>
</dbReference>
<sequence>MASNEQDGQAKPLYDTSILKEIAKKDLVNALNAVNGAKTLVLDPDLSGPLGLVIEVSLLKQHGVEKMFWLEPGPLTSTSTNIVYLCRPKIKHVKIVADQIKRHAKEAKKHTYTLLLIPRVSTLVSRILEEEGVLGEVTLSAFNLQFIPLAEDVISLEYDHAFKELWVDGDETVVFDSAQALISLQRLFGPFPQIVGKGDFAQARVPRLASLLTRQSKSSTSATEIVLSAANIDSLIVLDRKVDLITPLLTQLTYEGLIDELIGIRNSHVELPVALVNPPAANLASSSSASTSATPIINVKKDSKKKHHLTTATDPLYAELRDLNFSSVGRKLNTVARRLDEDYKTNLQAKTVAQLRDFVGKLGGLQTEHQSLRLHTGISELVLPLTRTEVFNKSLEIQQTSFNVSAQVAAIEELIAQGADMQIVIRLLCLASITAGGIKAKTLENIKREILQSYGYEYLPLLLALAQPSLAVLLPNPLPPSIPASTKYPFSLVRKSLRLLLDDNPEALEEVENDIGFVYSGWAPISIRLVQCVAQKGGVISNPAEREKATGEQSESSIGKVQAHPIVGWKGFEDIVSAIPGESVAVEAVRRHDGIGPALTPMSASSPIKEQTTTTVVFFLGGCTYTEIAALRWVGRQNKGKLIMRALDDSLHVLTPDILQAEGS</sequence>
<dbReference type="Pfam" id="PF00995">
    <property type="entry name" value="Sec1"/>
    <property type="match status" value="1"/>
</dbReference>
<dbReference type="AlphaFoldDB" id="A0A9W8MLF3"/>
<comment type="caution">
    <text evidence="2">The sequence shown here is derived from an EMBL/GenBank/DDBJ whole genome shotgun (WGS) entry which is preliminary data.</text>
</comment>
<evidence type="ECO:0000313" key="3">
    <source>
        <dbReference type="Proteomes" id="UP001140091"/>
    </source>
</evidence>
<dbReference type="Gene3D" id="3.90.830.10">
    <property type="entry name" value="Syntaxin Binding Protein 1, Chain A, domain 2"/>
    <property type="match status" value="1"/>
</dbReference>
<dbReference type="SUPFAM" id="SSF56815">
    <property type="entry name" value="Sec1/munc18-like (SM) proteins"/>
    <property type="match status" value="1"/>
</dbReference>
<dbReference type="Gene3D" id="3.40.50.1910">
    <property type="match status" value="1"/>
</dbReference>
<dbReference type="InterPro" id="IPR043127">
    <property type="entry name" value="Sec-1-like_dom3a"/>
</dbReference>